<evidence type="ECO:0000256" key="4">
    <source>
        <dbReference type="ARBA" id="ARBA00023143"/>
    </source>
</evidence>
<organism evidence="10 11">
    <name type="scientific">Bryocella elongata</name>
    <dbReference type="NCBI Taxonomy" id="863522"/>
    <lineage>
        <taxon>Bacteria</taxon>
        <taxon>Pseudomonadati</taxon>
        <taxon>Acidobacteriota</taxon>
        <taxon>Terriglobia</taxon>
        <taxon>Terriglobales</taxon>
        <taxon>Acidobacteriaceae</taxon>
        <taxon>Bryocella</taxon>
    </lineage>
</organism>
<reference evidence="10 11" key="1">
    <citation type="submission" date="2016-10" db="EMBL/GenBank/DDBJ databases">
        <authorList>
            <person name="de Groot N.N."/>
        </authorList>
    </citation>
    <scope>NUCLEOTIDE SEQUENCE [LARGE SCALE GENOMIC DNA]</scope>
    <source>
        <strain evidence="10 11">DSM 22489</strain>
    </source>
</reference>
<protein>
    <recommendedName>
        <fullName evidence="3 5">Flagellar basal-body rod protein FlgG</fullName>
    </recommendedName>
</protein>
<evidence type="ECO:0000256" key="3">
    <source>
        <dbReference type="ARBA" id="ARBA00017948"/>
    </source>
</evidence>
<evidence type="ECO:0000256" key="6">
    <source>
        <dbReference type="RuleBase" id="RU362116"/>
    </source>
</evidence>
<dbReference type="NCBIfam" id="TIGR02488">
    <property type="entry name" value="flgG_G_neg"/>
    <property type="match status" value="1"/>
</dbReference>
<dbReference type="InterPro" id="IPR053967">
    <property type="entry name" value="LlgE_F_G-like_D1"/>
</dbReference>
<dbReference type="PANTHER" id="PTHR30435:SF19">
    <property type="entry name" value="FLAGELLAR BASAL-BODY ROD PROTEIN FLGG"/>
    <property type="match status" value="1"/>
</dbReference>
<dbReference type="GO" id="GO:0009426">
    <property type="term" value="C:bacterial-type flagellum basal body, distal rod"/>
    <property type="evidence" value="ECO:0007669"/>
    <property type="project" value="UniProtKB-UniRule"/>
</dbReference>
<feature type="domain" description="Flagellar basal body rod protein N-terminal" evidence="7">
    <location>
        <begin position="5"/>
        <end position="35"/>
    </location>
</feature>
<dbReference type="InterPro" id="IPR020013">
    <property type="entry name" value="Flagellar_FlgE/F/G"/>
</dbReference>
<evidence type="ECO:0000259" key="8">
    <source>
        <dbReference type="Pfam" id="PF06429"/>
    </source>
</evidence>
<evidence type="ECO:0000259" key="7">
    <source>
        <dbReference type="Pfam" id="PF00460"/>
    </source>
</evidence>
<keyword evidence="10" id="KW-0969">Cilium</keyword>
<proteinExistence type="inferred from homology"/>
<evidence type="ECO:0000313" key="10">
    <source>
        <dbReference type="EMBL" id="SEF63118.1"/>
    </source>
</evidence>
<dbReference type="Pfam" id="PF06429">
    <property type="entry name" value="Flg_bbr_C"/>
    <property type="match status" value="1"/>
</dbReference>
<keyword evidence="11" id="KW-1185">Reference proteome</keyword>
<dbReference type="RefSeq" id="WP_103931543.1">
    <property type="nucleotide sequence ID" value="NZ_FNVA01000001.1"/>
</dbReference>
<dbReference type="EMBL" id="FNVA01000001">
    <property type="protein sequence ID" value="SEF63118.1"/>
    <property type="molecule type" value="Genomic_DNA"/>
</dbReference>
<dbReference type="Proteomes" id="UP000236728">
    <property type="component" value="Unassembled WGS sequence"/>
</dbReference>
<dbReference type="OrthoDB" id="9804559at2"/>
<keyword evidence="10" id="KW-0966">Cell projection</keyword>
<dbReference type="InterPro" id="IPR001444">
    <property type="entry name" value="Flag_bb_rod_N"/>
</dbReference>
<comment type="subcellular location">
    <subcellularLocation>
        <location evidence="1 6">Bacterial flagellum basal body</location>
    </subcellularLocation>
</comment>
<dbReference type="InterPro" id="IPR037925">
    <property type="entry name" value="FlgE/F/G-like"/>
</dbReference>
<dbReference type="InterPro" id="IPR010930">
    <property type="entry name" value="Flg_bb/hook_C_dom"/>
</dbReference>
<evidence type="ECO:0000313" key="11">
    <source>
        <dbReference type="Proteomes" id="UP000236728"/>
    </source>
</evidence>
<keyword evidence="4 6" id="KW-0975">Bacterial flagellum</keyword>
<keyword evidence="10" id="KW-0282">Flagellum</keyword>
<dbReference type="AlphaFoldDB" id="A0A1H5TLL6"/>
<evidence type="ECO:0000256" key="5">
    <source>
        <dbReference type="NCBIfam" id="TIGR02488"/>
    </source>
</evidence>
<dbReference type="GO" id="GO:0071978">
    <property type="term" value="P:bacterial-type flagellum-dependent swarming motility"/>
    <property type="evidence" value="ECO:0007669"/>
    <property type="project" value="TreeGrafter"/>
</dbReference>
<dbReference type="NCBIfam" id="TIGR03506">
    <property type="entry name" value="FlgEFG_subfam"/>
    <property type="match status" value="2"/>
</dbReference>
<name>A0A1H5TLL6_9BACT</name>
<evidence type="ECO:0000256" key="2">
    <source>
        <dbReference type="ARBA" id="ARBA00009677"/>
    </source>
</evidence>
<feature type="domain" description="Flagellar hook protein FlgE/F/G-like D1" evidence="9">
    <location>
        <begin position="96"/>
        <end position="159"/>
    </location>
</feature>
<accession>A0A1H5TLL6</accession>
<dbReference type="InterPro" id="IPR012834">
    <property type="entry name" value="FlgG_G_neg"/>
</dbReference>
<evidence type="ECO:0000259" key="9">
    <source>
        <dbReference type="Pfam" id="PF22692"/>
    </source>
</evidence>
<gene>
    <name evidence="10" type="ORF">SAMN05421819_0642</name>
</gene>
<dbReference type="SUPFAM" id="SSF117143">
    <property type="entry name" value="Flagellar hook protein flgE"/>
    <property type="match status" value="1"/>
</dbReference>
<feature type="domain" description="Flagellar basal-body/hook protein C-terminal" evidence="8">
    <location>
        <begin position="216"/>
        <end position="261"/>
    </location>
</feature>
<dbReference type="PANTHER" id="PTHR30435">
    <property type="entry name" value="FLAGELLAR PROTEIN"/>
    <property type="match status" value="1"/>
</dbReference>
<dbReference type="Pfam" id="PF00460">
    <property type="entry name" value="Flg_bb_rod"/>
    <property type="match status" value="1"/>
</dbReference>
<comment type="similarity">
    <text evidence="2 6">Belongs to the flagella basal body rod proteins family.</text>
</comment>
<sequence length="263" mass="27233">MFRALYTAASGMTAQQLNLDNIANNLSNASTAGFQSRTVQFSDLLYQNEVMPGAASTQQTTNATGLQIGLGTRPGATEITQTQGALTQTGNQLDLAIQGSGFFQILLPNGQTGYTRSGSFQQDSTGNLVTAQGYQLQPTITIPAGATSVTIGSDGTVSVTQSGQNAASQVGTIQTALFVNPGGLNSVGNNIYLPTTASGDPVVGTPGGTEGLGALQQGMLEQSNVSTVDEFVQMILAQRGYESNSRVIKAGDEMLQQLNQLAQ</sequence>
<dbReference type="Pfam" id="PF22692">
    <property type="entry name" value="LlgE_F_G_D1"/>
    <property type="match status" value="1"/>
</dbReference>
<evidence type="ECO:0000256" key="1">
    <source>
        <dbReference type="ARBA" id="ARBA00004117"/>
    </source>
</evidence>